<evidence type="ECO:0000256" key="1">
    <source>
        <dbReference type="SAM" id="Coils"/>
    </source>
</evidence>
<comment type="caution">
    <text evidence="2">The sequence shown here is derived from an EMBL/GenBank/DDBJ whole genome shotgun (WGS) entry which is preliminary data.</text>
</comment>
<dbReference type="HOGENOM" id="CLU_2462115_0_0_6"/>
<keyword evidence="3" id="KW-1185">Reference proteome</keyword>
<organism evidence="2 3">
    <name type="scientific">Acinetobacter nectaris CIP 110549</name>
    <dbReference type="NCBI Taxonomy" id="1392540"/>
    <lineage>
        <taxon>Bacteria</taxon>
        <taxon>Pseudomonadati</taxon>
        <taxon>Pseudomonadota</taxon>
        <taxon>Gammaproteobacteria</taxon>
        <taxon>Moraxellales</taxon>
        <taxon>Moraxellaceae</taxon>
        <taxon>Acinetobacter</taxon>
    </lineage>
</organism>
<evidence type="ECO:0000313" key="2">
    <source>
        <dbReference type="EMBL" id="ESK38213.1"/>
    </source>
</evidence>
<sequence length="88" mass="10574">MKYKKILSFIFISLSINVPMHISYAHPLSNTESSLHKEQHDKFNDEIQRLKERKKELFKQQKTVDKMIHLKEIQLKQLEKELNIKKVA</sequence>
<dbReference type="EMBL" id="AYER01000007">
    <property type="protein sequence ID" value="ESK38213.1"/>
    <property type="molecule type" value="Genomic_DNA"/>
</dbReference>
<name>V2T6V7_9GAMM</name>
<feature type="coiled-coil region" evidence="1">
    <location>
        <begin position="33"/>
        <end position="60"/>
    </location>
</feature>
<gene>
    <name evidence="2" type="ORF">P256_01744</name>
</gene>
<protein>
    <submittedName>
        <fullName evidence="2">Uncharacterized protein</fullName>
    </submittedName>
</protein>
<reference evidence="2 3" key="1">
    <citation type="submission" date="2013-10" db="EMBL/GenBank/DDBJ databases">
        <title>The Genome Sequence of Acinetobacter nectaris CIP 110549.</title>
        <authorList>
            <consortium name="The Broad Institute Genomics Platform"/>
            <consortium name="The Broad Institute Genome Sequencing Center for Infectious Disease"/>
            <person name="Cerqueira G."/>
            <person name="Feldgarden M."/>
            <person name="Courvalin P."/>
            <person name="Grillot-Courvalin C."/>
            <person name="Clermont D."/>
            <person name="Rocha E."/>
            <person name="Yoon E.-J."/>
            <person name="Nemec A."/>
            <person name="Young S.K."/>
            <person name="Zeng Q."/>
            <person name="Gargeya S."/>
            <person name="Fitzgerald M."/>
            <person name="Abouelleil A."/>
            <person name="Alvarado L."/>
            <person name="Berlin A.M."/>
            <person name="Chapman S.B."/>
            <person name="Gainer-Dewar J."/>
            <person name="Goldberg J."/>
            <person name="Gnerre S."/>
            <person name="Griggs A."/>
            <person name="Gujja S."/>
            <person name="Hansen M."/>
            <person name="Howarth C."/>
            <person name="Imamovic A."/>
            <person name="Ireland A."/>
            <person name="Larimer J."/>
            <person name="McCowan C."/>
            <person name="Murphy C."/>
            <person name="Pearson M."/>
            <person name="Poon T.W."/>
            <person name="Priest M."/>
            <person name="Roberts A."/>
            <person name="Saif S."/>
            <person name="Shea T."/>
            <person name="Sykes S."/>
            <person name="Wortman J."/>
            <person name="Nusbaum C."/>
            <person name="Birren B."/>
        </authorList>
    </citation>
    <scope>NUCLEOTIDE SEQUENCE [LARGE SCALE GENOMIC DNA]</scope>
    <source>
        <strain evidence="2 3">CIP 110549</strain>
    </source>
</reference>
<dbReference type="RefSeq" id="WP_023273376.1">
    <property type="nucleotide sequence ID" value="NZ_KI530734.1"/>
</dbReference>
<dbReference type="AlphaFoldDB" id="V2T6V7"/>
<dbReference type="PATRIC" id="fig|1392540.3.peg.1682"/>
<accession>V2T6V7</accession>
<dbReference type="Proteomes" id="UP000023785">
    <property type="component" value="Unassembled WGS sequence"/>
</dbReference>
<dbReference type="STRING" id="1392540.P256_01744"/>
<keyword evidence="1" id="KW-0175">Coiled coil</keyword>
<proteinExistence type="predicted"/>
<evidence type="ECO:0000313" key="3">
    <source>
        <dbReference type="Proteomes" id="UP000023785"/>
    </source>
</evidence>